<reference evidence="2 3" key="1">
    <citation type="submission" date="2024-01" db="EMBL/GenBank/DDBJ databases">
        <title>The complete chloroplast genome sequence of Lithospermum erythrorhizon: insights into the phylogenetic relationship among Boraginaceae species and the maternal lineages of purple gromwells.</title>
        <authorList>
            <person name="Okada T."/>
            <person name="Watanabe K."/>
        </authorList>
    </citation>
    <scope>NUCLEOTIDE SEQUENCE [LARGE SCALE GENOMIC DNA]</scope>
</reference>
<dbReference type="InterPro" id="IPR036034">
    <property type="entry name" value="PDZ_sf"/>
</dbReference>
<dbReference type="EMBL" id="BAABME010014583">
    <property type="protein sequence ID" value="GAA0187307.1"/>
    <property type="molecule type" value="Genomic_DNA"/>
</dbReference>
<evidence type="ECO:0000313" key="2">
    <source>
        <dbReference type="EMBL" id="GAA0187307.1"/>
    </source>
</evidence>
<dbReference type="GO" id="GO:0006508">
    <property type="term" value="P:proteolysis"/>
    <property type="evidence" value="ECO:0007669"/>
    <property type="project" value="InterPro"/>
</dbReference>
<dbReference type="GO" id="GO:0004252">
    <property type="term" value="F:serine-type endopeptidase activity"/>
    <property type="evidence" value="ECO:0007669"/>
    <property type="project" value="InterPro"/>
</dbReference>
<dbReference type="SUPFAM" id="SSF50156">
    <property type="entry name" value="PDZ domain-like"/>
    <property type="match status" value="1"/>
</dbReference>
<dbReference type="InterPro" id="IPR009003">
    <property type="entry name" value="Peptidase_S1_PA"/>
</dbReference>
<organism evidence="2 3">
    <name type="scientific">Lithospermum erythrorhizon</name>
    <name type="common">Purple gromwell</name>
    <name type="synonym">Lithospermum officinale var. erythrorhizon</name>
    <dbReference type="NCBI Taxonomy" id="34254"/>
    <lineage>
        <taxon>Eukaryota</taxon>
        <taxon>Viridiplantae</taxon>
        <taxon>Streptophyta</taxon>
        <taxon>Embryophyta</taxon>
        <taxon>Tracheophyta</taxon>
        <taxon>Spermatophyta</taxon>
        <taxon>Magnoliopsida</taxon>
        <taxon>eudicotyledons</taxon>
        <taxon>Gunneridae</taxon>
        <taxon>Pentapetalae</taxon>
        <taxon>asterids</taxon>
        <taxon>lamiids</taxon>
        <taxon>Boraginales</taxon>
        <taxon>Boraginaceae</taxon>
        <taxon>Boraginoideae</taxon>
        <taxon>Lithospermeae</taxon>
        <taxon>Lithospermum</taxon>
    </lineage>
</organism>
<dbReference type="Gene3D" id="2.40.10.10">
    <property type="entry name" value="Trypsin-like serine proteases"/>
    <property type="match status" value="2"/>
</dbReference>
<protein>
    <submittedName>
        <fullName evidence="2">Uncharacterized protein</fullName>
    </submittedName>
</protein>
<dbReference type="Gene3D" id="2.30.42.10">
    <property type="match status" value="1"/>
</dbReference>
<dbReference type="AlphaFoldDB" id="A0AAV3S3F9"/>
<evidence type="ECO:0000313" key="3">
    <source>
        <dbReference type="Proteomes" id="UP001454036"/>
    </source>
</evidence>
<dbReference type="Proteomes" id="UP001454036">
    <property type="component" value="Unassembled WGS sequence"/>
</dbReference>
<dbReference type="PANTHER" id="PTHR45980">
    <property type="match status" value="1"/>
</dbReference>
<dbReference type="SUPFAM" id="SSF50494">
    <property type="entry name" value="Trypsin-like serine proteases"/>
    <property type="match status" value="1"/>
</dbReference>
<comment type="caution">
    <text evidence="2">The sequence shown here is derived from an EMBL/GenBank/DDBJ whole genome shotgun (WGS) entry which is preliminary data.</text>
</comment>
<dbReference type="PRINTS" id="PR00834">
    <property type="entry name" value="PROTEASES2C"/>
</dbReference>
<dbReference type="Pfam" id="PF13365">
    <property type="entry name" value="Trypsin_2"/>
    <property type="match status" value="1"/>
</dbReference>
<sequence length="338" mass="37086">MAYASVVKIFTIISMHNPRMPWQNQPQEESSGCGFVISGKRILTNAHVVADNIFVQVWKIGSQNMYRAEVEAISHDCDLAILVVKGEESQEFWKGLMALEFGGIPLIYDKVSVVGYSIGGENICVTEGKVCKIGPANYAHSNIELLTISIDAAINCGNSGGPVFLVNSLAVVGVAFQGNEENNTVIPVTVIKHFIDGVDERGKHDGFGSMGLICQSIQNSQLRKHLGMTPHMTGVLVCNNNPSSYASHVLRKHDILLSIDHLPISNDGSVPFRIGGLDRIPLDHLVSMKKPMETARVKLLRDGEELEFSILLHRVLPHDINVGYEVVLQDIQEGRIQI</sequence>
<comment type="similarity">
    <text evidence="1">Belongs to the peptidase S1C family.</text>
</comment>
<proteinExistence type="inferred from homology"/>
<evidence type="ECO:0000256" key="1">
    <source>
        <dbReference type="ARBA" id="ARBA00010541"/>
    </source>
</evidence>
<keyword evidence="3" id="KW-1185">Reference proteome</keyword>
<dbReference type="InterPro" id="IPR001940">
    <property type="entry name" value="Peptidase_S1C"/>
</dbReference>
<gene>
    <name evidence="2" type="ORF">LIER_34595</name>
</gene>
<dbReference type="InterPro" id="IPR043504">
    <property type="entry name" value="Peptidase_S1_PA_chymotrypsin"/>
</dbReference>
<dbReference type="PANTHER" id="PTHR45980:SF9">
    <property type="entry name" value="PROTEASE DO-LIKE 10, MITOCHONDRIAL-RELATED"/>
    <property type="match status" value="1"/>
</dbReference>
<name>A0AAV3S3F9_LITER</name>
<accession>A0AAV3S3F9</accession>